<dbReference type="CDD" id="cd00371">
    <property type="entry name" value="HMA"/>
    <property type="match status" value="1"/>
</dbReference>
<dbReference type="Pfam" id="PF00403">
    <property type="entry name" value="HMA"/>
    <property type="match status" value="1"/>
</dbReference>
<protein>
    <submittedName>
        <fullName evidence="3">Heavy-metal-associated domain-containing protein</fullName>
    </submittedName>
</protein>
<feature type="domain" description="HMA" evidence="2">
    <location>
        <begin position="26"/>
        <end position="93"/>
    </location>
</feature>
<dbReference type="EMBL" id="JAKVPY010000004">
    <property type="protein sequence ID" value="MCH4562418.1"/>
    <property type="molecule type" value="Genomic_DNA"/>
</dbReference>
<dbReference type="Proteomes" id="UP001202117">
    <property type="component" value="Unassembled WGS sequence"/>
</dbReference>
<comment type="caution">
    <text evidence="3">The sequence shown here is derived from an EMBL/GenBank/DDBJ whole genome shotgun (WGS) entry which is preliminary data.</text>
</comment>
<keyword evidence="4" id="KW-1185">Reference proteome</keyword>
<evidence type="ECO:0000313" key="4">
    <source>
        <dbReference type="Proteomes" id="UP001202117"/>
    </source>
</evidence>
<proteinExistence type="predicted"/>
<dbReference type="InterPro" id="IPR036163">
    <property type="entry name" value="HMA_dom_sf"/>
</dbReference>
<dbReference type="Gene3D" id="3.30.70.100">
    <property type="match status" value="1"/>
</dbReference>
<dbReference type="PROSITE" id="PS50846">
    <property type="entry name" value="HMA_2"/>
    <property type="match status" value="1"/>
</dbReference>
<name>A0ABS9RRD9_9GAMM</name>
<organism evidence="3 4">
    <name type="scientific">Halomonas flagellata</name>
    <dbReference type="NCBI Taxonomy" id="2920385"/>
    <lineage>
        <taxon>Bacteria</taxon>
        <taxon>Pseudomonadati</taxon>
        <taxon>Pseudomonadota</taxon>
        <taxon>Gammaproteobacteria</taxon>
        <taxon>Oceanospirillales</taxon>
        <taxon>Halomonadaceae</taxon>
        <taxon>Halomonas</taxon>
    </lineage>
</organism>
<dbReference type="SUPFAM" id="SSF55008">
    <property type="entry name" value="HMA, heavy metal-associated domain"/>
    <property type="match status" value="1"/>
</dbReference>
<sequence length="107" mass="11284">MTSRIHALLLALVAAVISTAVLAAGPSYQIEVDGLACPFCAYGIEKQLGKIEGVQTIETDIQAGRVIVTMDDGHTLDESRAEQAVDRAGFTLGSFEPLDAPATTHDQ</sequence>
<evidence type="ECO:0000256" key="1">
    <source>
        <dbReference type="SAM" id="SignalP"/>
    </source>
</evidence>
<evidence type="ECO:0000313" key="3">
    <source>
        <dbReference type="EMBL" id="MCH4562418.1"/>
    </source>
</evidence>
<dbReference type="InterPro" id="IPR006121">
    <property type="entry name" value="HMA_dom"/>
</dbReference>
<accession>A0ABS9RRD9</accession>
<keyword evidence="1" id="KW-0732">Signal</keyword>
<reference evidence="3 4" key="1">
    <citation type="submission" date="2022-02" db="EMBL/GenBank/DDBJ databases">
        <title>Halomonas fukangensis sp. nov., a halophilic bacterium isolated from a bulk soil of Kalidium foliatum at Fukang.</title>
        <authorList>
            <person name="Huang Y."/>
        </authorList>
    </citation>
    <scope>NUCLEOTIDE SEQUENCE [LARGE SCALE GENOMIC DNA]</scope>
    <source>
        <strain evidence="3 4">EGI 63088</strain>
    </source>
</reference>
<dbReference type="RefSeq" id="WP_240567246.1">
    <property type="nucleotide sequence ID" value="NZ_JAKVPY010000004.1"/>
</dbReference>
<evidence type="ECO:0000259" key="2">
    <source>
        <dbReference type="PROSITE" id="PS50846"/>
    </source>
</evidence>
<feature type="chain" id="PRO_5046978339" evidence="1">
    <location>
        <begin position="24"/>
        <end position="107"/>
    </location>
</feature>
<gene>
    <name evidence="3" type="ORF">MKP05_04620</name>
</gene>
<feature type="signal peptide" evidence="1">
    <location>
        <begin position="1"/>
        <end position="23"/>
    </location>
</feature>